<evidence type="ECO:0000256" key="1">
    <source>
        <dbReference type="ARBA" id="ARBA00022741"/>
    </source>
</evidence>
<organism evidence="5 6">
    <name type="scientific">Arenicella chitinivorans</name>
    <dbReference type="NCBI Taxonomy" id="1329800"/>
    <lineage>
        <taxon>Bacteria</taxon>
        <taxon>Pseudomonadati</taxon>
        <taxon>Pseudomonadota</taxon>
        <taxon>Gammaproteobacteria</taxon>
        <taxon>Arenicellales</taxon>
        <taxon>Arenicellaceae</taxon>
        <taxon>Arenicella</taxon>
    </lineage>
</organism>
<dbReference type="RefSeq" id="WP_189399443.1">
    <property type="nucleotide sequence ID" value="NZ_BMXA01000002.1"/>
</dbReference>
<dbReference type="SMART" id="SM00796">
    <property type="entry name" value="AHS1"/>
    <property type="match status" value="1"/>
</dbReference>
<feature type="domain" description="Carboxyltransferase" evidence="4">
    <location>
        <begin position="5"/>
        <end position="204"/>
    </location>
</feature>
<keyword evidence="1" id="KW-0547">Nucleotide-binding</keyword>
<evidence type="ECO:0000313" key="5">
    <source>
        <dbReference type="EMBL" id="GHA06227.1"/>
    </source>
</evidence>
<dbReference type="EMBL" id="BMXA01000002">
    <property type="protein sequence ID" value="GHA06227.1"/>
    <property type="molecule type" value="Genomic_DNA"/>
</dbReference>
<keyword evidence="3" id="KW-0067">ATP-binding</keyword>
<accession>A0A918RQT9</accession>
<protein>
    <recommendedName>
        <fullName evidence="4">Carboxyltransferase domain-containing protein</fullName>
    </recommendedName>
</protein>
<evidence type="ECO:0000256" key="2">
    <source>
        <dbReference type="ARBA" id="ARBA00022801"/>
    </source>
</evidence>
<dbReference type="SUPFAM" id="SSF160467">
    <property type="entry name" value="PH0987 N-terminal domain-like"/>
    <property type="match status" value="1"/>
</dbReference>
<reference evidence="5" key="1">
    <citation type="journal article" date="2014" name="Int. J. Syst. Evol. Microbiol.">
        <title>Complete genome sequence of Corynebacterium casei LMG S-19264T (=DSM 44701T), isolated from a smear-ripened cheese.</title>
        <authorList>
            <consortium name="US DOE Joint Genome Institute (JGI-PGF)"/>
            <person name="Walter F."/>
            <person name="Albersmeier A."/>
            <person name="Kalinowski J."/>
            <person name="Ruckert C."/>
        </authorList>
    </citation>
    <scope>NUCLEOTIDE SEQUENCE</scope>
    <source>
        <strain evidence="5">KCTC 12711</strain>
    </source>
</reference>
<evidence type="ECO:0000256" key="3">
    <source>
        <dbReference type="ARBA" id="ARBA00022840"/>
    </source>
</evidence>
<dbReference type="Gene3D" id="3.30.1360.40">
    <property type="match status" value="1"/>
</dbReference>
<evidence type="ECO:0000313" key="6">
    <source>
        <dbReference type="Proteomes" id="UP000614811"/>
    </source>
</evidence>
<dbReference type="PANTHER" id="PTHR34698:SF2">
    <property type="entry name" value="5-OXOPROLINASE SUBUNIT B"/>
    <property type="match status" value="1"/>
</dbReference>
<dbReference type="PANTHER" id="PTHR34698">
    <property type="entry name" value="5-OXOPROLINASE SUBUNIT B"/>
    <property type="match status" value="1"/>
</dbReference>
<dbReference type="InterPro" id="IPR010016">
    <property type="entry name" value="PxpB"/>
</dbReference>
<dbReference type="InterPro" id="IPR029000">
    <property type="entry name" value="Cyclophilin-like_dom_sf"/>
</dbReference>
<dbReference type="AlphaFoldDB" id="A0A918RQT9"/>
<dbReference type="GO" id="GO:0005524">
    <property type="term" value="F:ATP binding"/>
    <property type="evidence" value="ECO:0007669"/>
    <property type="project" value="UniProtKB-KW"/>
</dbReference>
<keyword evidence="6" id="KW-1185">Reference proteome</keyword>
<comment type="caution">
    <text evidence="5">The sequence shown here is derived from an EMBL/GenBank/DDBJ whole genome shotgun (WGS) entry which is preliminary data.</text>
</comment>
<name>A0A918RQT9_9GAMM</name>
<reference evidence="5" key="2">
    <citation type="submission" date="2020-09" db="EMBL/GenBank/DDBJ databases">
        <authorList>
            <person name="Sun Q."/>
            <person name="Kim S."/>
        </authorList>
    </citation>
    <scope>NUCLEOTIDE SEQUENCE</scope>
    <source>
        <strain evidence="5">KCTC 12711</strain>
    </source>
</reference>
<keyword evidence="2" id="KW-0378">Hydrolase</keyword>
<dbReference type="InterPro" id="IPR003833">
    <property type="entry name" value="CT_C_D"/>
</dbReference>
<dbReference type="GO" id="GO:0016787">
    <property type="term" value="F:hydrolase activity"/>
    <property type="evidence" value="ECO:0007669"/>
    <property type="project" value="UniProtKB-KW"/>
</dbReference>
<sequence>MSSDVHIAPVSVDTWLLTWPLDQGALPDAHLVAVIGKLANNLRTHFGAAMVNTVPAYCSLMVQIDLRSIDWVHVEAAIRTWLAEFESTSQFAGRHHRISVCYDPDLGLDMHEFSALKQLTPDDVTAIHSQAIYTVFAVGFLPGFAYLGHVDERLSAPRRATFRATVPAGSVAIADRQTAIYPSASPGGWQIIGRAPQLPTPGDFSAGDTVEFVPIDRAHFDRLAGVSMV</sequence>
<dbReference type="SUPFAM" id="SSF50891">
    <property type="entry name" value="Cyclophilin-like"/>
    <property type="match status" value="1"/>
</dbReference>
<dbReference type="Gene3D" id="2.40.100.10">
    <property type="entry name" value="Cyclophilin-like"/>
    <property type="match status" value="1"/>
</dbReference>
<proteinExistence type="predicted"/>
<gene>
    <name evidence="5" type="ORF">GCM10008090_14860</name>
</gene>
<evidence type="ECO:0000259" key="4">
    <source>
        <dbReference type="SMART" id="SM00796"/>
    </source>
</evidence>
<dbReference type="Pfam" id="PF02682">
    <property type="entry name" value="CT_C_D"/>
    <property type="match status" value="1"/>
</dbReference>
<dbReference type="Proteomes" id="UP000614811">
    <property type="component" value="Unassembled WGS sequence"/>
</dbReference>